<reference evidence="1" key="1">
    <citation type="submission" date="2023-04" db="EMBL/GenBank/DDBJ databases">
        <title>Ambrosiozyma monospora NBRC 10751.</title>
        <authorList>
            <person name="Ichikawa N."/>
            <person name="Sato H."/>
            <person name="Tonouchi N."/>
        </authorList>
    </citation>
    <scope>NUCLEOTIDE SEQUENCE</scope>
    <source>
        <strain evidence="1">NBRC 10751</strain>
    </source>
</reference>
<evidence type="ECO:0000313" key="1">
    <source>
        <dbReference type="EMBL" id="GMF03289.1"/>
    </source>
</evidence>
<organism evidence="1 2">
    <name type="scientific">Ambrosiozyma monospora</name>
    <name type="common">Yeast</name>
    <name type="synonym">Endomycopsis monosporus</name>
    <dbReference type="NCBI Taxonomy" id="43982"/>
    <lineage>
        <taxon>Eukaryota</taxon>
        <taxon>Fungi</taxon>
        <taxon>Dikarya</taxon>
        <taxon>Ascomycota</taxon>
        <taxon>Saccharomycotina</taxon>
        <taxon>Pichiomycetes</taxon>
        <taxon>Pichiales</taxon>
        <taxon>Pichiaceae</taxon>
        <taxon>Ambrosiozyma</taxon>
    </lineage>
</organism>
<dbReference type="EMBL" id="BSXS01012939">
    <property type="protein sequence ID" value="GMF03289.1"/>
    <property type="molecule type" value="Genomic_DNA"/>
</dbReference>
<evidence type="ECO:0000313" key="2">
    <source>
        <dbReference type="Proteomes" id="UP001165064"/>
    </source>
</evidence>
<keyword evidence="2" id="KW-1185">Reference proteome</keyword>
<gene>
    <name evidence="1" type="ORF">Amon02_001173000</name>
</gene>
<protein>
    <submittedName>
        <fullName evidence="1">Unnamed protein product</fullName>
    </submittedName>
</protein>
<accession>A0ACB5U6I4</accession>
<comment type="caution">
    <text evidence="1">The sequence shown here is derived from an EMBL/GenBank/DDBJ whole genome shotgun (WGS) entry which is preliminary data.</text>
</comment>
<dbReference type="Proteomes" id="UP001165064">
    <property type="component" value="Unassembled WGS sequence"/>
</dbReference>
<name>A0ACB5U6I4_AMBMO</name>
<sequence length="224" mass="25259">MYLNELVTVMGGLFTKSLTPDNTHLLVAKPFGKKFEACQSWGINTVNHLWLEDSYAKWEFQDENSEKYKLFPRESNLTEIIGKTPIDLNVIREKFVETDDHNVQKEQAVAQKEDNQKAQEAHQEAQEAQEVQEVQEVKKSKRSTGRRGNKKQKPAPVEQNDDKLEEEQVSVSGIGNTANGNVGEDTPETTVEADKIPETVLPDKIEKIQDDAMDIDDSAAKEAC</sequence>
<proteinExistence type="predicted"/>